<keyword evidence="7" id="KW-0378">Hydrolase</keyword>
<accession>A0A9P6U9D2</accession>
<dbReference type="InterPro" id="IPR012341">
    <property type="entry name" value="6hp_glycosidase-like_sf"/>
</dbReference>
<feature type="active site" description="Proton donor" evidence="5">
    <location>
        <position position="218"/>
    </location>
</feature>
<comment type="subcellular location">
    <subcellularLocation>
        <location evidence="1">Endoplasmic reticulum</location>
    </subcellularLocation>
</comment>
<feature type="compositionally biased region" description="Basic and acidic residues" evidence="8">
    <location>
        <begin position="1140"/>
        <end position="1155"/>
    </location>
</feature>
<evidence type="ECO:0000256" key="8">
    <source>
        <dbReference type="SAM" id="MobiDB-lite"/>
    </source>
</evidence>
<dbReference type="PANTHER" id="PTHR45679">
    <property type="entry name" value="ER DEGRADATION-ENHANCING ALPHA-MANNOSIDASE-LIKE PROTEIN 2"/>
    <property type="match status" value="1"/>
</dbReference>
<feature type="region of interest" description="Disordered" evidence="8">
    <location>
        <begin position="1124"/>
        <end position="1181"/>
    </location>
</feature>
<evidence type="ECO:0000256" key="5">
    <source>
        <dbReference type="PIRSR" id="PIRSR601382-1"/>
    </source>
</evidence>
<feature type="region of interest" description="Disordered" evidence="8">
    <location>
        <begin position="1062"/>
        <end position="1093"/>
    </location>
</feature>
<sequence>MPEDQMPLQPPWAVDTPPSDQAVELSSPPSPTIDLEPEEPAPSAESTAPSFPAINPWLMVIFYVCIQLLVSPYWPSAGVHADESSQSSYSNQYHRPLSPILNASQSAGTIVSTPMTTARRLALRAESKQMFLEGYQAYLDHAFPLDELNPLACSGRGPDKKNNNNLNINDVLGDFSLTLVDALDTLATLREPALFREAIDRVVTYVRFDVDNRVQVFEVNIRVLGALLSAHLYATDPRLQATTTTTTTTPWLMPGEYNGELLTLASDLGRRLLRAFEGTATGIPWPRVNLKRGVMSDERTETCAAGAGSLLLEFGVLSRLTGDPSFEDAAKNALHQLWTRRTELGLVGNTIDIQTGQWQSAIAGIGAGTDSFYEYLIKSYILFGDAEYLEMYESAATAIQQQLLHETGYFYKHIHITEGRLMATWVDSLSAFLPGVQVLAGDLESAIKNHLYFFNIWRKYQAIPERFDFIHQDVSIANYPLRPEFVESTYLLYRATKDPFYMEVGEMILHDLKRYTKTKCGWASLASVTTKKQEDRMESFALSETFKYLFLLFDEENVLHHEMKDTNFVFTTEGHVLYLRNEYLDSDRLSLKKTHQPKSSPSSSSASSASSFASRRANEDKDDEDVSSTDNLQTGHPSQRRRRQRHSPAQPMCLKPRLPDTFLKGTAYRPDFDFARQLVGVAPDVRDRVVLDPAGYCDKPQLDVEQVTVMFQEPAGKTFYDLTEEEEEEEEEETVAGIRKAREYHRQMRGRTAPPVQVQMLDGDHDSEDQGSNSGGAAASEVGGVYIDRLVGVKLRLVHDPADKGYRANMVDGHVVHPMEPIYVDLTAMQPLYDSFQRQKEAHLRIIRPLRKLNGGDSHDDDNEHDGDQHEAQVEVEETKFPIMPALFGTWRPRLATYDPAVVKHHKVVNRPTSSFMSSSTTNDGEFAQDQELPFGDTINQHVMDDDHQRTAVASGAAADAQSEAQPLDTSGSSGPQKPKRRRKSASAVSSTTSEMARVLDNTRGCRPYRVQEQHQIRGKMVVVDQGSCLFILKAYYAQVAGASGVVVISSNDQLFQMVGNKDKKDTTADQEQQKQQNLQSGGNGNGGGMVIGESLDDDVIDIPVVMIGNRQGLQLVQWIHQDQNSRDTTSATTTTSPPHDNRSTAKIKGEKKEAGANCEHCANDTQPPRSRPRRQQRGLEAQLVQQRLSRETLLNARLSYNQLPILNIQTFTKFR</sequence>
<dbReference type="GO" id="GO:0004571">
    <property type="term" value="F:mannosyl-oligosaccharide 1,2-alpha-mannosidase activity"/>
    <property type="evidence" value="ECO:0007669"/>
    <property type="project" value="InterPro"/>
</dbReference>
<feature type="compositionally biased region" description="Low complexity" evidence="8">
    <location>
        <begin position="599"/>
        <end position="614"/>
    </location>
</feature>
<dbReference type="Proteomes" id="UP000807716">
    <property type="component" value="Unassembled WGS sequence"/>
</dbReference>
<dbReference type="Gene3D" id="3.50.30.30">
    <property type="match status" value="1"/>
</dbReference>
<feature type="compositionally biased region" description="Gly residues" evidence="8">
    <location>
        <begin position="1082"/>
        <end position="1091"/>
    </location>
</feature>
<proteinExistence type="inferred from homology"/>
<keyword evidence="11" id="KW-1185">Reference proteome</keyword>
<keyword evidence="7" id="KW-0326">Glycosidase</keyword>
<keyword evidence="4" id="KW-0325">Glycoprotein</keyword>
<reference evidence="10" key="1">
    <citation type="journal article" date="2020" name="Fungal Divers.">
        <title>Resolving the Mortierellaceae phylogeny through synthesis of multi-gene phylogenetics and phylogenomics.</title>
        <authorList>
            <person name="Vandepol N."/>
            <person name="Liber J."/>
            <person name="Desiro A."/>
            <person name="Na H."/>
            <person name="Kennedy M."/>
            <person name="Barry K."/>
            <person name="Grigoriev I.V."/>
            <person name="Miller A.N."/>
            <person name="O'Donnell K."/>
            <person name="Stajich J.E."/>
            <person name="Bonito G."/>
        </authorList>
    </citation>
    <scope>NUCLEOTIDE SEQUENCE</scope>
    <source>
        <strain evidence="10">BC1065</strain>
    </source>
</reference>
<evidence type="ECO:0000256" key="2">
    <source>
        <dbReference type="ARBA" id="ARBA00007658"/>
    </source>
</evidence>
<evidence type="ECO:0000259" key="9">
    <source>
        <dbReference type="Pfam" id="PF02225"/>
    </source>
</evidence>
<evidence type="ECO:0000256" key="1">
    <source>
        <dbReference type="ARBA" id="ARBA00004240"/>
    </source>
</evidence>
<dbReference type="AlphaFoldDB" id="A0A9P6U9D2"/>
<dbReference type="GO" id="GO:1904380">
    <property type="term" value="P:endoplasmic reticulum mannose trimming"/>
    <property type="evidence" value="ECO:0007669"/>
    <property type="project" value="InterPro"/>
</dbReference>
<dbReference type="GO" id="GO:0005509">
    <property type="term" value="F:calcium ion binding"/>
    <property type="evidence" value="ECO:0007669"/>
    <property type="project" value="InterPro"/>
</dbReference>
<evidence type="ECO:0000313" key="11">
    <source>
        <dbReference type="Proteomes" id="UP000807716"/>
    </source>
</evidence>
<feature type="binding site" evidence="6">
    <location>
        <position position="572"/>
    </location>
    <ligand>
        <name>Ca(2+)</name>
        <dbReference type="ChEBI" id="CHEBI:29108"/>
    </ligand>
</feature>
<feature type="region of interest" description="Disordered" evidence="8">
    <location>
        <begin position="745"/>
        <end position="779"/>
    </location>
</feature>
<dbReference type="EMBL" id="JAAAJB010000123">
    <property type="protein sequence ID" value="KAG0265113.1"/>
    <property type="molecule type" value="Genomic_DNA"/>
</dbReference>
<evidence type="ECO:0000313" key="10">
    <source>
        <dbReference type="EMBL" id="KAG0265113.1"/>
    </source>
</evidence>
<feature type="region of interest" description="Disordered" evidence="8">
    <location>
        <begin position="592"/>
        <end position="658"/>
    </location>
</feature>
<feature type="active site" evidence="5">
    <location>
        <position position="370"/>
    </location>
</feature>
<feature type="region of interest" description="Disordered" evidence="8">
    <location>
        <begin position="852"/>
        <end position="872"/>
    </location>
</feature>
<dbReference type="Pfam" id="PF01532">
    <property type="entry name" value="Glyco_hydro_47"/>
    <property type="match status" value="1"/>
</dbReference>
<dbReference type="GO" id="GO:0016020">
    <property type="term" value="C:membrane"/>
    <property type="evidence" value="ECO:0007669"/>
    <property type="project" value="InterPro"/>
</dbReference>
<protein>
    <recommendedName>
        <fullName evidence="7">alpha-1,2-Mannosidase</fullName>
        <ecNumber evidence="7">3.2.1.-</ecNumber>
    </recommendedName>
</protein>
<dbReference type="InterPro" id="IPR003137">
    <property type="entry name" value="PA_domain"/>
</dbReference>
<dbReference type="InterPro" id="IPR001382">
    <property type="entry name" value="Glyco_hydro_47"/>
</dbReference>
<dbReference type="InterPro" id="IPR046450">
    <property type="entry name" value="PA_dom_sf"/>
</dbReference>
<evidence type="ECO:0000256" key="4">
    <source>
        <dbReference type="ARBA" id="ARBA00023180"/>
    </source>
</evidence>
<feature type="region of interest" description="Disordered" evidence="8">
    <location>
        <begin position="1"/>
        <end position="48"/>
    </location>
</feature>
<dbReference type="GO" id="GO:0005975">
    <property type="term" value="P:carbohydrate metabolic process"/>
    <property type="evidence" value="ECO:0007669"/>
    <property type="project" value="InterPro"/>
</dbReference>
<dbReference type="Gene3D" id="1.50.10.10">
    <property type="match status" value="1"/>
</dbReference>
<feature type="active site" evidence="5">
    <location>
        <position position="484"/>
    </location>
</feature>
<name>A0A9P6U9D2_9FUNG</name>
<keyword evidence="6" id="KW-0106">Calcium</keyword>
<feature type="active site" description="Proton donor" evidence="5">
    <location>
        <position position="465"/>
    </location>
</feature>
<comment type="similarity">
    <text evidence="2 7">Belongs to the glycosyl hydrolase 47 family.</text>
</comment>
<dbReference type="InterPro" id="IPR044674">
    <property type="entry name" value="EDEM1/2/3"/>
</dbReference>
<dbReference type="PANTHER" id="PTHR45679:SF5">
    <property type="entry name" value="ER DEGRADATION-ENHANCING ALPHA-MANNOSIDASE-LIKE PROTEIN 1"/>
    <property type="match status" value="1"/>
</dbReference>
<dbReference type="GO" id="GO:0036503">
    <property type="term" value="P:ERAD pathway"/>
    <property type="evidence" value="ECO:0007669"/>
    <property type="project" value="UniProtKB-ARBA"/>
</dbReference>
<evidence type="ECO:0000256" key="6">
    <source>
        <dbReference type="PIRSR" id="PIRSR601382-2"/>
    </source>
</evidence>
<comment type="caution">
    <text evidence="10">The sequence shown here is derived from an EMBL/GenBank/DDBJ whole genome shotgun (WGS) entry which is preliminary data.</text>
</comment>
<keyword evidence="3" id="KW-0256">Endoplasmic reticulum</keyword>
<dbReference type="EC" id="3.2.1.-" evidence="7"/>
<comment type="cofactor">
    <cofactor evidence="6">
        <name>Ca(2+)</name>
        <dbReference type="ChEBI" id="CHEBI:29108"/>
    </cofactor>
</comment>
<feature type="domain" description="PA" evidence="9">
    <location>
        <begin position="1001"/>
        <end position="1116"/>
    </location>
</feature>
<dbReference type="SUPFAM" id="SSF48225">
    <property type="entry name" value="Seven-hairpin glycosidases"/>
    <property type="match status" value="1"/>
</dbReference>
<feature type="region of interest" description="Disordered" evidence="8">
    <location>
        <begin position="950"/>
        <end position="1001"/>
    </location>
</feature>
<dbReference type="Pfam" id="PF02225">
    <property type="entry name" value="PA"/>
    <property type="match status" value="1"/>
</dbReference>
<keyword evidence="6" id="KW-0479">Metal-binding</keyword>
<feature type="compositionally biased region" description="Low complexity" evidence="8">
    <location>
        <begin position="952"/>
        <end position="966"/>
    </location>
</feature>
<dbReference type="InterPro" id="IPR036026">
    <property type="entry name" value="Seven-hairpin_glycosidases"/>
</dbReference>
<dbReference type="OrthoDB" id="8118055at2759"/>
<evidence type="ECO:0000256" key="3">
    <source>
        <dbReference type="ARBA" id="ARBA00022824"/>
    </source>
</evidence>
<organism evidence="10 11">
    <name type="scientific">Actinomortierella ambigua</name>
    <dbReference type="NCBI Taxonomy" id="1343610"/>
    <lineage>
        <taxon>Eukaryota</taxon>
        <taxon>Fungi</taxon>
        <taxon>Fungi incertae sedis</taxon>
        <taxon>Mucoromycota</taxon>
        <taxon>Mortierellomycotina</taxon>
        <taxon>Mortierellomycetes</taxon>
        <taxon>Mortierellales</taxon>
        <taxon>Mortierellaceae</taxon>
        <taxon>Actinomortierella</taxon>
    </lineage>
</organism>
<dbReference type="SUPFAM" id="SSF52025">
    <property type="entry name" value="PA domain"/>
    <property type="match status" value="1"/>
</dbReference>
<dbReference type="PRINTS" id="PR00747">
    <property type="entry name" value="GLYHDRLASE47"/>
</dbReference>
<gene>
    <name evidence="10" type="primary">MNL1</name>
    <name evidence="10" type="ORF">DFQ27_000831</name>
</gene>
<evidence type="ECO:0000256" key="7">
    <source>
        <dbReference type="RuleBase" id="RU361193"/>
    </source>
</evidence>
<dbReference type="GO" id="GO:0044322">
    <property type="term" value="C:endoplasmic reticulum quality control compartment"/>
    <property type="evidence" value="ECO:0007669"/>
    <property type="project" value="GOC"/>
</dbReference>